<organism evidence="2 3">
    <name type="scientific">Streptomyces hebeiensis</name>
    <dbReference type="NCBI Taxonomy" id="229486"/>
    <lineage>
        <taxon>Bacteria</taxon>
        <taxon>Bacillati</taxon>
        <taxon>Actinomycetota</taxon>
        <taxon>Actinomycetes</taxon>
        <taxon>Kitasatosporales</taxon>
        <taxon>Streptomycetaceae</taxon>
        <taxon>Streptomyces</taxon>
    </lineage>
</organism>
<gene>
    <name evidence="2" type="ORF">GCM10009654_43300</name>
</gene>
<dbReference type="InterPro" id="IPR015947">
    <property type="entry name" value="PUA-like_sf"/>
</dbReference>
<evidence type="ECO:0000259" key="1">
    <source>
        <dbReference type="Pfam" id="PF04266"/>
    </source>
</evidence>
<accession>A0ABP4FI15</accession>
<dbReference type="Gene3D" id="2.30.130.30">
    <property type="entry name" value="Hypothetical protein"/>
    <property type="match status" value="1"/>
</dbReference>
<sequence>MTTEEPQPGERSLNIRRPYFDLIAAGGKTIEIRVGYPKIRKMATGDSLRFNSGDDSLLTRITAVKEYKSFEEMLDSEDNTAIGEPGMTRDQLLAACRDIYPPEKEALGVFAIHLASQPR</sequence>
<dbReference type="Pfam" id="PF04266">
    <property type="entry name" value="ASCH"/>
    <property type="match status" value="1"/>
</dbReference>
<dbReference type="Proteomes" id="UP001501371">
    <property type="component" value="Unassembled WGS sequence"/>
</dbReference>
<protein>
    <recommendedName>
        <fullName evidence="1">ASCH domain-containing protein</fullName>
    </recommendedName>
</protein>
<keyword evidence="3" id="KW-1185">Reference proteome</keyword>
<evidence type="ECO:0000313" key="3">
    <source>
        <dbReference type="Proteomes" id="UP001501371"/>
    </source>
</evidence>
<dbReference type="RefSeq" id="WP_344279193.1">
    <property type="nucleotide sequence ID" value="NZ_BAAAKV010000040.1"/>
</dbReference>
<reference evidence="3" key="1">
    <citation type="journal article" date="2019" name="Int. J. Syst. Evol. Microbiol.">
        <title>The Global Catalogue of Microorganisms (GCM) 10K type strain sequencing project: providing services to taxonomists for standard genome sequencing and annotation.</title>
        <authorList>
            <consortium name="The Broad Institute Genomics Platform"/>
            <consortium name="The Broad Institute Genome Sequencing Center for Infectious Disease"/>
            <person name="Wu L."/>
            <person name="Ma J."/>
        </authorList>
    </citation>
    <scope>NUCLEOTIDE SEQUENCE [LARGE SCALE GENOMIC DNA]</scope>
    <source>
        <strain evidence="3">JCM 12696</strain>
    </source>
</reference>
<comment type="caution">
    <text evidence="2">The sequence shown here is derived from an EMBL/GenBank/DDBJ whole genome shotgun (WGS) entry which is preliminary data.</text>
</comment>
<proteinExistence type="predicted"/>
<name>A0ABP4FI15_9ACTN</name>
<feature type="domain" description="ASCH" evidence="1">
    <location>
        <begin position="13"/>
        <end position="114"/>
    </location>
</feature>
<dbReference type="SUPFAM" id="SSF88697">
    <property type="entry name" value="PUA domain-like"/>
    <property type="match status" value="1"/>
</dbReference>
<evidence type="ECO:0000313" key="2">
    <source>
        <dbReference type="EMBL" id="GAA1181498.1"/>
    </source>
</evidence>
<dbReference type="InterPro" id="IPR007374">
    <property type="entry name" value="ASCH_domain"/>
</dbReference>
<dbReference type="EMBL" id="BAAAKV010000040">
    <property type="protein sequence ID" value="GAA1181498.1"/>
    <property type="molecule type" value="Genomic_DNA"/>
</dbReference>